<gene>
    <name evidence="1" type="ORF">CAGGBEG34_320013</name>
</gene>
<evidence type="ECO:0000313" key="2">
    <source>
        <dbReference type="Proteomes" id="UP000054051"/>
    </source>
</evidence>
<sequence>MRMPGPLTLAGDATEPLHAVTKQQLEAAQKSAIPADGSVTEPKIADFAVSIRTLEDEAVTPEKIIQWAVQSDHLADGAVRHEKLGDRAVWTDNLANPSVTKEKLAPDAISDFPERRYGDQKLPSGLILQWGDAIHSR</sequence>
<proteinExistence type="predicted"/>
<keyword evidence="2" id="KW-1185">Reference proteome</keyword>
<organism evidence="1 2">
    <name type="scientific">Candidatus Glomeribacter gigasporarum BEG34</name>
    <dbReference type="NCBI Taxonomy" id="1070319"/>
    <lineage>
        <taxon>Bacteria</taxon>
        <taxon>Pseudomonadati</taxon>
        <taxon>Pseudomonadota</taxon>
        <taxon>Betaproteobacteria</taxon>
        <taxon>Burkholderiales</taxon>
        <taxon>Burkholderiaceae</taxon>
        <taxon>Candidatus Glomeribacter</taxon>
    </lineage>
</organism>
<dbReference type="STRING" id="1070319.CAGGBEG34_320013"/>
<protein>
    <submittedName>
        <fullName evidence="1">Uncharacterized protein</fullName>
    </submittedName>
</protein>
<dbReference type="Proteomes" id="UP000054051">
    <property type="component" value="Unassembled WGS sequence"/>
</dbReference>
<evidence type="ECO:0000313" key="1">
    <source>
        <dbReference type="EMBL" id="CCD29882.1"/>
    </source>
</evidence>
<name>G2JAT0_9BURK</name>
<comment type="caution">
    <text evidence="1">The sequence shown here is derived from an EMBL/GenBank/DDBJ whole genome shotgun (WGS) entry which is preliminary data.</text>
</comment>
<dbReference type="EMBL" id="CAFB01000050">
    <property type="protein sequence ID" value="CCD29882.1"/>
    <property type="molecule type" value="Genomic_DNA"/>
</dbReference>
<reference evidence="1 2" key="1">
    <citation type="submission" date="2011-08" db="EMBL/GenBank/DDBJ databases">
        <title>The genome of the obligate endobacterium of an arbuscular mycorrhizal fungus reveals an interphylum network of nutritional interactions.</title>
        <authorList>
            <person name="Ghignone S."/>
            <person name="Salvioli A."/>
            <person name="Anca I."/>
            <person name="Lumini E."/>
            <person name="Ortu G."/>
            <person name="Petiti L."/>
            <person name="Cruveiller S."/>
            <person name="Bianciotto V."/>
            <person name="Piffanelli P."/>
            <person name="Lanfranco L."/>
            <person name="Bonfante P."/>
        </authorList>
    </citation>
    <scope>NUCLEOTIDE SEQUENCE [LARGE SCALE GENOMIC DNA]</scope>
    <source>
        <strain evidence="1 2">BEG34</strain>
    </source>
</reference>
<accession>G2JAT0</accession>
<dbReference type="AlphaFoldDB" id="G2JAT0"/>